<evidence type="ECO:0000256" key="1">
    <source>
        <dbReference type="ARBA" id="ARBA00004651"/>
    </source>
</evidence>
<feature type="transmembrane region" description="Helical" evidence="8">
    <location>
        <begin position="36"/>
        <end position="53"/>
    </location>
</feature>
<organism evidence="10 11">
    <name type="scientific">Caldisalinibacter kiritimatiensis</name>
    <dbReference type="NCBI Taxonomy" id="1304284"/>
    <lineage>
        <taxon>Bacteria</taxon>
        <taxon>Bacillati</taxon>
        <taxon>Bacillota</taxon>
        <taxon>Tissierellia</taxon>
        <taxon>Tissierellales</taxon>
        <taxon>Thermohalobacteraceae</taxon>
        <taxon>Caldisalinibacter</taxon>
    </lineage>
</organism>
<dbReference type="PATRIC" id="fig|1304284.3.peg.1173"/>
<dbReference type="PANTHER" id="PTHR30445:SF3">
    <property type="entry name" value="TRANSPORT PROTEIN YIDE-RELATED"/>
    <property type="match status" value="1"/>
</dbReference>
<reference evidence="10 11" key="1">
    <citation type="journal article" date="2015" name="Geomicrobiol. J.">
        <title>Caldisalinibacter kiritimatiensis gen. nov., sp. nov., a moderately thermohalophilic thiosulfate-reducing bacterium from a hypersaline microbial mat.</title>
        <authorList>
            <person name="Ben Hania W."/>
            <person name="Joseph M."/>
            <person name="Fiebig A."/>
            <person name="Bunk B."/>
            <person name="Klenk H.-P."/>
            <person name="Fardeau M.-L."/>
            <person name="Spring S."/>
        </authorList>
    </citation>
    <scope>NUCLEOTIDE SEQUENCE [LARGE SCALE GENOMIC DNA]</scope>
    <source>
        <strain evidence="10 11">L21-TH-D2</strain>
    </source>
</reference>
<feature type="transmembrane region" description="Helical" evidence="8">
    <location>
        <begin position="387"/>
        <end position="406"/>
    </location>
</feature>
<evidence type="ECO:0000256" key="2">
    <source>
        <dbReference type="ARBA" id="ARBA00009854"/>
    </source>
</evidence>
<evidence type="ECO:0000256" key="3">
    <source>
        <dbReference type="ARBA" id="ARBA00022448"/>
    </source>
</evidence>
<feature type="transmembrane region" description="Helical" evidence="8">
    <location>
        <begin position="110"/>
        <end position="133"/>
    </location>
</feature>
<dbReference type="PANTHER" id="PTHR30445">
    <property type="entry name" value="K(+)_H(+) ANTIPORTER SUBUNIT KHTT"/>
    <property type="match status" value="1"/>
</dbReference>
<feature type="transmembrane region" description="Helical" evidence="8">
    <location>
        <begin position="233"/>
        <end position="253"/>
    </location>
</feature>
<dbReference type="InterPro" id="IPR006512">
    <property type="entry name" value="YidE_YbjL"/>
</dbReference>
<feature type="domain" description="YidE/YbjL duplication" evidence="9">
    <location>
        <begin position="16"/>
        <end position="199"/>
    </location>
</feature>
<evidence type="ECO:0000256" key="5">
    <source>
        <dbReference type="ARBA" id="ARBA00022692"/>
    </source>
</evidence>
<comment type="subcellular location">
    <subcellularLocation>
        <location evidence="1">Cell membrane</location>
        <topology evidence="1">Multi-pass membrane protein</topology>
    </subcellularLocation>
</comment>
<feature type="transmembrane region" description="Helical" evidence="8">
    <location>
        <begin position="295"/>
        <end position="314"/>
    </location>
</feature>
<feature type="domain" description="YidE/YbjL duplication" evidence="9">
    <location>
        <begin position="236"/>
        <end position="405"/>
    </location>
</feature>
<keyword evidence="3" id="KW-0813">Transport</keyword>
<evidence type="ECO:0000256" key="4">
    <source>
        <dbReference type="ARBA" id="ARBA00022475"/>
    </source>
</evidence>
<dbReference type="eggNOG" id="COG2985">
    <property type="taxonomic scope" value="Bacteria"/>
</dbReference>
<sequence>MNFNYTQFITNPFVLIFLSVISGLIIGRIKIKNFKLGNSGGLFTGLFIGWVVYKKYILPYEHTENVPLYVKKILLNGMIPRELFLFTLICFIASVGLLASKDIGKVIKKYGLKFVLLGFIITFTGAATCYIMSRFGGDTNIYAIAGTYVGALTSSPGLAAALESVSSFGKETEAMVGLGYAVGYIPGVSVVIFAMRIFPMIFNIDIEKEKEFFKQIMKNDEEQSISEYNRFDVLSFILVCLVGFLIGQIEVYMGNTIGYFSLGSTGGVLISALILGHIGEIGFMNFRMSPKTLGAIRELTLSIFLAIVGLRYGYSTITSIKGEGVYLLIIALTCANVSILIGFAIGRYLFKINWIMLAGVLCGGMTSTPGLGAAIDSVNSDDVAAGYAATYPFALFGMIIFILFLLRLSV</sequence>
<dbReference type="AlphaFoldDB" id="R1AUA7"/>
<keyword evidence="5 8" id="KW-0812">Transmembrane</keyword>
<evidence type="ECO:0000256" key="8">
    <source>
        <dbReference type="SAM" id="Phobius"/>
    </source>
</evidence>
<feature type="transmembrane region" description="Helical" evidence="8">
    <location>
        <begin position="352"/>
        <end position="375"/>
    </location>
</feature>
<evidence type="ECO:0000256" key="7">
    <source>
        <dbReference type="ARBA" id="ARBA00023136"/>
    </source>
</evidence>
<keyword evidence="7 8" id="KW-0472">Membrane</keyword>
<evidence type="ECO:0000313" key="11">
    <source>
        <dbReference type="Proteomes" id="UP000013378"/>
    </source>
</evidence>
<keyword evidence="6 8" id="KW-1133">Transmembrane helix</keyword>
<name>R1AUA7_9FIRM</name>
<feature type="transmembrane region" description="Helical" evidence="8">
    <location>
        <begin position="73"/>
        <end position="98"/>
    </location>
</feature>
<comment type="caution">
    <text evidence="10">The sequence shown here is derived from an EMBL/GenBank/DDBJ whole genome shotgun (WGS) entry which is preliminary data.</text>
</comment>
<dbReference type="RefSeq" id="WP_006311813.1">
    <property type="nucleotide sequence ID" value="NZ_ARZA01000125.1"/>
</dbReference>
<dbReference type="OrthoDB" id="9155749at2"/>
<dbReference type="STRING" id="1304284.L21TH_1200"/>
<feature type="transmembrane region" description="Helical" evidence="8">
    <location>
        <begin position="178"/>
        <end position="198"/>
    </location>
</feature>
<dbReference type="EMBL" id="ARZA01000125">
    <property type="protein sequence ID" value="EOD00748.1"/>
    <property type="molecule type" value="Genomic_DNA"/>
</dbReference>
<comment type="similarity">
    <text evidence="2">Belongs to the AAE transporter (TC 2.A.81) family.</text>
</comment>
<dbReference type="GO" id="GO:0005886">
    <property type="term" value="C:plasma membrane"/>
    <property type="evidence" value="ECO:0007669"/>
    <property type="project" value="UniProtKB-SubCell"/>
</dbReference>
<dbReference type="InterPro" id="IPR050144">
    <property type="entry name" value="AAE_transporter"/>
</dbReference>
<dbReference type="NCBIfam" id="TIGR01625">
    <property type="entry name" value="YidE_YbjL_dupl"/>
    <property type="match status" value="1"/>
</dbReference>
<gene>
    <name evidence="10" type="ORF">L21TH_1200</name>
</gene>
<feature type="transmembrane region" description="Helical" evidence="8">
    <location>
        <begin position="12"/>
        <end position="29"/>
    </location>
</feature>
<dbReference type="Proteomes" id="UP000013378">
    <property type="component" value="Unassembled WGS sequence"/>
</dbReference>
<evidence type="ECO:0000259" key="9">
    <source>
        <dbReference type="Pfam" id="PF06826"/>
    </source>
</evidence>
<evidence type="ECO:0000256" key="6">
    <source>
        <dbReference type="ARBA" id="ARBA00022989"/>
    </source>
</evidence>
<accession>R1AUA7</accession>
<keyword evidence="11" id="KW-1185">Reference proteome</keyword>
<feature type="transmembrane region" description="Helical" evidence="8">
    <location>
        <begin position="326"/>
        <end position="345"/>
    </location>
</feature>
<evidence type="ECO:0000313" key="10">
    <source>
        <dbReference type="EMBL" id="EOD00748.1"/>
    </source>
</evidence>
<dbReference type="Pfam" id="PF06826">
    <property type="entry name" value="Asp-Al_Ex"/>
    <property type="match status" value="2"/>
</dbReference>
<keyword evidence="4" id="KW-1003">Cell membrane</keyword>
<protein>
    <recommendedName>
        <fullName evidence="9">YidE/YbjL duplication domain-containing protein</fullName>
    </recommendedName>
</protein>
<feature type="transmembrane region" description="Helical" evidence="8">
    <location>
        <begin position="259"/>
        <end position="283"/>
    </location>
</feature>
<proteinExistence type="inferred from homology"/>